<dbReference type="EMBL" id="FPKU01000004">
    <property type="protein sequence ID" value="SFZ86603.1"/>
    <property type="molecule type" value="Genomic_DNA"/>
</dbReference>
<gene>
    <name evidence="6" type="ORF">SAMN02983003_3793</name>
</gene>
<dbReference type="RefSeq" id="WP_244545394.1">
    <property type="nucleotide sequence ID" value="NZ_FPKU01000004.1"/>
</dbReference>
<name>A0A1K2I304_9HYPH</name>
<keyword evidence="3" id="KW-1133">Transmembrane helix</keyword>
<dbReference type="GO" id="GO:0007165">
    <property type="term" value="P:signal transduction"/>
    <property type="evidence" value="ECO:0007669"/>
    <property type="project" value="InterPro"/>
</dbReference>
<dbReference type="NCBIfam" id="TIGR00254">
    <property type="entry name" value="GGDEF"/>
    <property type="match status" value="1"/>
</dbReference>
<evidence type="ECO:0000259" key="4">
    <source>
        <dbReference type="PROSITE" id="PS50885"/>
    </source>
</evidence>
<dbReference type="Gene3D" id="3.30.70.270">
    <property type="match status" value="1"/>
</dbReference>
<dbReference type="FunFam" id="3.30.70.270:FF:000001">
    <property type="entry name" value="Diguanylate cyclase domain protein"/>
    <property type="match status" value="1"/>
</dbReference>
<evidence type="ECO:0000313" key="7">
    <source>
        <dbReference type="Proteomes" id="UP000183447"/>
    </source>
</evidence>
<evidence type="ECO:0000313" key="6">
    <source>
        <dbReference type="EMBL" id="SFZ86603.1"/>
    </source>
</evidence>
<evidence type="ECO:0000259" key="5">
    <source>
        <dbReference type="PROSITE" id="PS50887"/>
    </source>
</evidence>
<dbReference type="Pfam" id="PF00990">
    <property type="entry name" value="GGDEF"/>
    <property type="match status" value="1"/>
</dbReference>
<dbReference type="InterPro" id="IPR029787">
    <property type="entry name" value="Nucleotide_cyclase"/>
</dbReference>
<sequence>MIAALGRFYPQGLRTRMLVLTLLAFVAVGVPAYISFTWIVQSTIERLGTLFAEKQVLFDRYRGMGALLQEVTLAETLARAPIILDWARNEADPERRARGLAELEHYRLAFADKSYFFVVAGSGNYYFNDAQNAYAGDQLRYTLSPDNPRDGWFYSTMALGDGCHLNVDHDDVLRVTKVWFNCVVRDGDEVLGVLGSGLDLTSFIREVVDIPQTGVEAMFVDRNGALQAHRDERLVDFHSLTKQIGARKTIFALLDRPQDEVALRAMLEDVTTSDVEVESRMMRIGGHDVLVGVGYLDRLGWYNITFMDVDKIIDRRLFVPIGLLLAAVVLAASLTVAFVFKRIVLDRLKLVEARVAAIKAGNFAHADSTHADPASDEIGRLSRAFAEMAHEVGGNTQMLEREVRRRTEALEALAFVDQLTGIANRRGFSDRFAAVSAERKGAAQLALLLIDVDHFKRINDSFGHAAGDAVVVAVAQRLKDVARSRDGVGRWGGDEFIVLIHDIGAQSLKAIADAVQRAITSAAIDLPGGQTAQITVSVGAYLVVPDESLEAAADRADTALYRAKAEGRNRVVIYDPQRHGGSPMRLTA</sequence>
<feature type="domain" description="GGDEF" evidence="5">
    <location>
        <begin position="443"/>
        <end position="576"/>
    </location>
</feature>
<dbReference type="InterPro" id="IPR043128">
    <property type="entry name" value="Rev_trsase/Diguanyl_cyclase"/>
</dbReference>
<proteinExistence type="predicted"/>
<comment type="catalytic activity">
    <reaction evidence="2">
        <text>2 GTP = 3',3'-c-di-GMP + 2 diphosphate</text>
        <dbReference type="Rhea" id="RHEA:24898"/>
        <dbReference type="ChEBI" id="CHEBI:33019"/>
        <dbReference type="ChEBI" id="CHEBI:37565"/>
        <dbReference type="ChEBI" id="CHEBI:58805"/>
        <dbReference type="EC" id="2.7.7.65"/>
    </reaction>
</comment>
<dbReference type="SMART" id="SM00267">
    <property type="entry name" value="GGDEF"/>
    <property type="match status" value="1"/>
</dbReference>
<dbReference type="GO" id="GO:1902201">
    <property type="term" value="P:negative regulation of bacterial-type flagellum-dependent cell motility"/>
    <property type="evidence" value="ECO:0007669"/>
    <property type="project" value="TreeGrafter"/>
</dbReference>
<organism evidence="6 7">
    <name type="scientific">Devosia enhydra</name>
    <dbReference type="NCBI Taxonomy" id="665118"/>
    <lineage>
        <taxon>Bacteria</taxon>
        <taxon>Pseudomonadati</taxon>
        <taxon>Pseudomonadota</taxon>
        <taxon>Alphaproteobacteria</taxon>
        <taxon>Hyphomicrobiales</taxon>
        <taxon>Devosiaceae</taxon>
        <taxon>Devosia</taxon>
    </lineage>
</organism>
<reference evidence="6 7" key="1">
    <citation type="submission" date="2016-11" db="EMBL/GenBank/DDBJ databases">
        <authorList>
            <person name="Jaros S."/>
            <person name="Januszkiewicz K."/>
            <person name="Wedrychowicz H."/>
        </authorList>
    </citation>
    <scope>NUCLEOTIDE SEQUENCE [LARGE SCALE GENOMIC DNA]</scope>
    <source>
        <strain evidence="6 7">ATCC 23634</strain>
    </source>
</reference>
<accession>A0A1K2I304</accession>
<dbReference type="AlphaFoldDB" id="A0A1K2I304"/>
<dbReference type="PANTHER" id="PTHR45138:SF9">
    <property type="entry name" value="DIGUANYLATE CYCLASE DGCM-RELATED"/>
    <property type="match status" value="1"/>
</dbReference>
<evidence type="ECO:0000256" key="3">
    <source>
        <dbReference type="SAM" id="Phobius"/>
    </source>
</evidence>
<dbReference type="GO" id="GO:0052621">
    <property type="term" value="F:diguanylate cyclase activity"/>
    <property type="evidence" value="ECO:0007669"/>
    <property type="project" value="UniProtKB-EC"/>
</dbReference>
<dbReference type="SUPFAM" id="SSF55073">
    <property type="entry name" value="Nucleotide cyclase"/>
    <property type="match status" value="1"/>
</dbReference>
<dbReference type="InterPro" id="IPR050469">
    <property type="entry name" value="Diguanylate_Cyclase"/>
</dbReference>
<dbReference type="CDD" id="cd01949">
    <property type="entry name" value="GGDEF"/>
    <property type="match status" value="1"/>
</dbReference>
<dbReference type="Gene3D" id="6.10.340.10">
    <property type="match status" value="1"/>
</dbReference>
<dbReference type="Proteomes" id="UP000183447">
    <property type="component" value="Unassembled WGS sequence"/>
</dbReference>
<evidence type="ECO:0000256" key="2">
    <source>
        <dbReference type="ARBA" id="ARBA00034247"/>
    </source>
</evidence>
<dbReference type="GO" id="GO:0043709">
    <property type="term" value="P:cell adhesion involved in single-species biofilm formation"/>
    <property type="evidence" value="ECO:0007669"/>
    <property type="project" value="TreeGrafter"/>
</dbReference>
<dbReference type="CDD" id="cd06225">
    <property type="entry name" value="HAMP"/>
    <property type="match status" value="1"/>
</dbReference>
<dbReference type="PROSITE" id="PS50887">
    <property type="entry name" value="GGDEF"/>
    <property type="match status" value="1"/>
</dbReference>
<evidence type="ECO:0000256" key="1">
    <source>
        <dbReference type="ARBA" id="ARBA00012528"/>
    </source>
</evidence>
<feature type="domain" description="HAMP" evidence="4">
    <location>
        <begin position="342"/>
        <end position="397"/>
    </location>
</feature>
<protein>
    <recommendedName>
        <fullName evidence="1">diguanylate cyclase</fullName>
        <ecNumber evidence="1">2.7.7.65</ecNumber>
    </recommendedName>
</protein>
<dbReference type="InterPro" id="IPR000160">
    <property type="entry name" value="GGDEF_dom"/>
</dbReference>
<feature type="transmembrane region" description="Helical" evidence="3">
    <location>
        <begin position="317"/>
        <end position="340"/>
    </location>
</feature>
<dbReference type="GO" id="GO:0005886">
    <property type="term" value="C:plasma membrane"/>
    <property type="evidence" value="ECO:0007669"/>
    <property type="project" value="TreeGrafter"/>
</dbReference>
<dbReference type="PANTHER" id="PTHR45138">
    <property type="entry name" value="REGULATORY COMPONENTS OF SENSORY TRANSDUCTION SYSTEM"/>
    <property type="match status" value="1"/>
</dbReference>
<keyword evidence="3" id="KW-0812">Transmembrane</keyword>
<dbReference type="EC" id="2.7.7.65" evidence="1"/>
<dbReference type="InterPro" id="IPR003660">
    <property type="entry name" value="HAMP_dom"/>
</dbReference>
<keyword evidence="3" id="KW-0472">Membrane</keyword>
<dbReference type="PROSITE" id="PS50885">
    <property type="entry name" value="HAMP"/>
    <property type="match status" value="1"/>
</dbReference>
<dbReference type="STRING" id="665118.SAMN02983003_3793"/>
<dbReference type="SMART" id="SM00304">
    <property type="entry name" value="HAMP"/>
    <property type="match status" value="1"/>
</dbReference>
<keyword evidence="7" id="KW-1185">Reference proteome</keyword>